<accession>A0A5K7YKZ5</accession>
<dbReference type="OrthoDB" id="5405085at2"/>
<dbReference type="Pfam" id="PF12399">
    <property type="entry name" value="BCA_ABC_TP_C"/>
    <property type="match status" value="1"/>
</dbReference>
<dbReference type="KEGG" id="dalk:DSCA_24890"/>
<dbReference type="InterPro" id="IPR051120">
    <property type="entry name" value="ABC_AA/LPS_Transport"/>
</dbReference>
<keyword evidence="1" id="KW-0813">Transport</keyword>
<keyword evidence="3 5" id="KW-0067">ATP-binding</keyword>
<evidence type="ECO:0000256" key="3">
    <source>
        <dbReference type="ARBA" id="ARBA00022840"/>
    </source>
</evidence>
<dbReference type="GO" id="GO:0005886">
    <property type="term" value="C:plasma membrane"/>
    <property type="evidence" value="ECO:0007669"/>
    <property type="project" value="TreeGrafter"/>
</dbReference>
<dbReference type="AlphaFoldDB" id="A0A5K7YKZ5"/>
<keyword evidence="2" id="KW-0547">Nucleotide-binding</keyword>
<dbReference type="InterPro" id="IPR003439">
    <property type="entry name" value="ABC_transporter-like_ATP-bd"/>
</dbReference>
<dbReference type="InterPro" id="IPR027417">
    <property type="entry name" value="P-loop_NTPase"/>
</dbReference>
<evidence type="ECO:0000256" key="1">
    <source>
        <dbReference type="ARBA" id="ARBA00022448"/>
    </source>
</evidence>
<dbReference type="GO" id="GO:0005524">
    <property type="term" value="F:ATP binding"/>
    <property type="evidence" value="ECO:0007669"/>
    <property type="project" value="UniProtKB-KW"/>
</dbReference>
<dbReference type="RefSeq" id="WP_155320397.1">
    <property type="nucleotide sequence ID" value="NZ_AP021874.1"/>
</dbReference>
<dbReference type="Pfam" id="PF00005">
    <property type="entry name" value="ABC_tran"/>
    <property type="match status" value="1"/>
</dbReference>
<dbReference type="Proteomes" id="UP000427906">
    <property type="component" value="Chromosome"/>
</dbReference>
<name>A0A5K7YKZ5_9BACT</name>
<protein>
    <submittedName>
        <fullName evidence="5">ABC transporter ATP-binding protein</fullName>
    </submittedName>
</protein>
<evidence type="ECO:0000259" key="4">
    <source>
        <dbReference type="PROSITE" id="PS50893"/>
    </source>
</evidence>
<dbReference type="GO" id="GO:0016887">
    <property type="term" value="F:ATP hydrolysis activity"/>
    <property type="evidence" value="ECO:0007669"/>
    <property type="project" value="InterPro"/>
</dbReference>
<evidence type="ECO:0000313" key="6">
    <source>
        <dbReference type="Proteomes" id="UP000427906"/>
    </source>
</evidence>
<proteinExistence type="predicted"/>
<sequence>MMTSGKDAGHGANPILKVDHVTKKFGELVAVNDLSFTVEKGQIFGIAGPNGAGKSTVYNLITGFYPFDGRIEFDGRTISGLQPHRIAQLGISRTFQIPQTFPSLTVEKSISVGNRFGAQGRFDPAYVEEIIRFLDMQAIRHQPTGQLNLLGKKKLMMGAALATRPKILMLDEPMAGSNANEIKDLMAFIRRINTDMGVTIIIIEHFMKVLTELTETLLIIETGGEICCGDPVAVTCDPRVIECYLGDAYAEGS</sequence>
<keyword evidence="6" id="KW-1185">Reference proteome</keyword>
<evidence type="ECO:0000313" key="5">
    <source>
        <dbReference type="EMBL" id="BBO68559.1"/>
    </source>
</evidence>
<dbReference type="PROSITE" id="PS50893">
    <property type="entry name" value="ABC_TRANSPORTER_2"/>
    <property type="match status" value="1"/>
</dbReference>
<dbReference type="InterPro" id="IPR032823">
    <property type="entry name" value="BCA_ABC_TP_C"/>
</dbReference>
<reference evidence="5 6" key="1">
    <citation type="submission" date="2019-11" db="EMBL/GenBank/DDBJ databases">
        <title>Comparative genomics of hydrocarbon-degrading Desulfosarcina strains.</title>
        <authorList>
            <person name="Watanabe M."/>
            <person name="Kojima H."/>
            <person name="Fukui M."/>
        </authorList>
    </citation>
    <scope>NUCLEOTIDE SEQUENCE [LARGE SCALE GENOMIC DNA]</scope>
    <source>
        <strain evidence="5 6">PL12</strain>
    </source>
</reference>
<dbReference type="SMART" id="SM00382">
    <property type="entry name" value="AAA"/>
    <property type="match status" value="1"/>
</dbReference>
<dbReference type="Gene3D" id="3.40.50.300">
    <property type="entry name" value="P-loop containing nucleotide triphosphate hydrolases"/>
    <property type="match status" value="1"/>
</dbReference>
<dbReference type="SUPFAM" id="SSF52540">
    <property type="entry name" value="P-loop containing nucleoside triphosphate hydrolases"/>
    <property type="match status" value="1"/>
</dbReference>
<evidence type="ECO:0000256" key="2">
    <source>
        <dbReference type="ARBA" id="ARBA00022741"/>
    </source>
</evidence>
<dbReference type="EMBL" id="AP021874">
    <property type="protein sequence ID" value="BBO68559.1"/>
    <property type="molecule type" value="Genomic_DNA"/>
</dbReference>
<dbReference type="InterPro" id="IPR003593">
    <property type="entry name" value="AAA+_ATPase"/>
</dbReference>
<feature type="domain" description="ABC transporter" evidence="4">
    <location>
        <begin position="16"/>
        <end position="247"/>
    </location>
</feature>
<dbReference type="PANTHER" id="PTHR45772">
    <property type="entry name" value="CONSERVED COMPONENT OF ABC TRANSPORTER FOR NATURAL AMINO ACIDS-RELATED"/>
    <property type="match status" value="1"/>
</dbReference>
<organism evidence="5 6">
    <name type="scientific">Desulfosarcina alkanivorans</name>
    <dbReference type="NCBI Taxonomy" id="571177"/>
    <lineage>
        <taxon>Bacteria</taxon>
        <taxon>Pseudomonadati</taxon>
        <taxon>Thermodesulfobacteriota</taxon>
        <taxon>Desulfobacteria</taxon>
        <taxon>Desulfobacterales</taxon>
        <taxon>Desulfosarcinaceae</taxon>
        <taxon>Desulfosarcina</taxon>
    </lineage>
</organism>
<gene>
    <name evidence="5" type="ORF">DSCA_24890</name>
</gene>